<dbReference type="InterPro" id="IPR036770">
    <property type="entry name" value="Ankyrin_rpt-contain_sf"/>
</dbReference>
<dbReference type="PANTHER" id="PTHR23206:SF7">
    <property type="entry name" value="PROTEIN KINASE DOMAIN-CONTAINING PROTEIN"/>
    <property type="match status" value="1"/>
</dbReference>
<feature type="repeat" description="ANK" evidence="3">
    <location>
        <begin position="256"/>
        <end position="288"/>
    </location>
</feature>
<dbReference type="SUPFAM" id="SSF46689">
    <property type="entry name" value="Homeodomain-like"/>
    <property type="match status" value="1"/>
</dbReference>
<dbReference type="Gene3D" id="1.25.40.20">
    <property type="entry name" value="Ankyrin repeat-containing domain"/>
    <property type="match status" value="1"/>
</dbReference>
<dbReference type="Proteomes" id="UP001149954">
    <property type="component" value="Unassembled WGS sequence"/>
</dbReference>
<dbReference type="GO" id="GO:0005737">
    <property type="term" value="C:cytoplasm"/>
    <property type="evidence" value="ECO:0007669"/>
    <property type="project" value="TreeGrafter"/>
</dbReference>
<dbReference type="Pfam" id="PF12796">
    <property type="entry name" value="Ank_2"/>
    <property type="match status" value="2"/>
</dbReference>
<dbReference type="EMBL" id="JAPWDS010000005">
    <property type="protein sequence ID" value="KAJ5497307.1"/>
    <property type="molecule type" value="Genomic_DNA"/>
</dbReference>
<keyword evidence="2 3" id="KW-0040">ANK repeat</keyword>
<dbReference type="OrthoDB" id="5379619at2759"/>
<dbReference type="InterPro" id="IPR051631">
    <property type="entry name" value="Ankyrin-KH/SAM_domain"/>
</dbReference>
<evidence type="ECO:0000256" key="3">
    <source>
        <dbReference type="PROSITE-ProRule" id="PRU00023"/>
    </source>
</evidence>
<dbReference type="InterPro" id="IPR009057">
    <property type="entry name" value="Homeodomain-like_sf"/>
</dbReference>
<keyword evidence="1" id="KW-0677">Repeat</keyword>
<evidence type="ECO:0000313" key="4">
    <source>
        <dbReference type="EMBL" id="KAJ5497307.1"/>
    </source>
</evidence>
<dbReference type="PANTHER" id="PTHR23206">
    <property type="entry name" value="MASK PROTEIN"/>
    <property type="match status" value="1"/>
</dbReference>
<dbReference type="SUPFAM" id="SSF48403">
    <property type="entry name" value="Ankyrin repeat"/>
    <property type="match status" value="1"/>
</dbReference>
<sequence length="403" mass="44937">MAPRLEPWQHELIRDMIQDREPFTNAQIAEAVRCTPRSIRAIRSNLRCFGNVRAPANGIGRRRSITPPMLEALREHLFEKPDLYQDEMVVFLWDEFRVLVTIYSIGRALSSIGWTKKAARRIAREQNADLRDYYLHSISSFRSYQWVTPVQISQFHRGQRYQILPAYAQDGVVLSRVFRGSTDAVVFEDFIRQLLHHCGRWPEPKKHQANAFSDVNAQGGEYGNALQAAAAAWRGSAETVKILLDAQADVNAQGGDYGNALQAAAWRGSAETVKILLDAQADVNAQGGEYGLPFLAAIYSGNPDVVEILLHAGADISLTDELGQTPLHIAASRDIAYVLFQFPQLLSAINKRNKLVQTPLHLAICFGHIQFAIKLLHLGADPSISDGYGRHSMDWALGQGTLI</sequence>
<accession>A0A9W9XQH1</accession>
<dbReference type="InterPro" id="IPR002110">
    <property type="entry name" value="Ankyrin_rpt"/>
</dbReference>
<name>A0A9W9XQH1_9EURO</name>
<comment type="caution">
    <text evidence="4">The sequence shown here is derived from an EMBL/GenBank/DDBJ whole genome shotgun (WGS) entry which is preliminary data.</text>
</comment>
<proteinExistence type="predicted"/>
<reference evidence="4" key="1">
    <citation type="submission" date="2022-12" db="EMBL/GenBank/DDBJ databases">
        <authorList>
            <person name="Petersen C."/>
        </authorList>
    </citation>
    <scope>NUCLEOTIDE SEQUENCE</scope>
    <source>
        <strain evidence="4">IBT 29495</strain>
    </source>
</reference>
<protein>
    <recommendedName>
        <fullName evidence="6">Clr5 domain-containing protein</fullName>
    </recommendedName>
</protein>
<evidence type="ECO:0008006" key="6">
    <source>
        <dbReference type="Google" id="ProtNLM"/>
    </source>
</evidence>
<feature type="repeat" description="ANK" evidence="3">
    <location>
        <begin position="289"/>
        <end position="321"/>
    </location>
</feature>
<dbReference type="PROSITE" id="PS50088">
    <property type="entry name" value="ANK_REPEAT"/>
    <property type="match status" value="3"/>
</dbReference>
<dbReference type="AlphaFoldDB" id="A0A9W9XQH1"/>
<dbReference type="SMART" id="SM00248">
    <property type="entry name" value="ANK"/>
    <property type="match status" value="5"/>
</dbReference>
<keyword evidence="5" id="KW-1185">Reference proteome</keyword>
<organism evidence="4 5">
    <name type="scientific">Penicillium fimorum</name>
    <dbReference type="NCBI Taxonomy" id="1882269"/>
    <lineage>
        <taxon>Eukaryota</taxon>
        <taxon>Fungi</taxon>
        <taxon>Dikarya</taxon>
        <taxon>Ascomycota</taxon>
        <taxon>Pezizomycotina</taxon>
        <taxon>Eurotiomycetes</taxon>
        <taxon>Eurotiomycetidae</taxon>
        <taxon>Eurotiales</taxon>
        <taxon>Aspergillaceae</taxon>
        <taxon>Penicillium</taxon>
    </lineage>
</organism>
<feature type="repeat" description="ANK" evidence="3">
    <location>
        <begin position="355"/>
        <end position="387"/>
    </location>
</feature>
<dbReference type="PROSITE" id="PS50297">
    <property type="entry name" value="ANK_REP_REGION"/>
    <property type="match status" value="2"/>
</dbReference>
<evidence type="ECO:0000256" key="2">
    <source>
        <dbReference type="ARBA" id="ARBA00023043"/>
    </source>
</evidence>
<evidence type="ECO:0000256" key="1">
    <source>
        <dbReference type="ARBA" id="ARBA00022737"/>
    </source>
</evidence>
<evidence type="ECO:0000313" key="5">
    <source>
        <dbReference type="Proteomes" id="UP001149954"/>
    </source>
</evidence>
<gene>
    <name evidence="4" type="ORF">N7463_009294</name>
</gene>
<reference evidence="4" key="2">
    <citation type="journal article" date="2023" name="IMA Fungus">
        <title>Comparative genomic study of the Penicillium genus elucidates a diverse pangenome and 15 lateral gene transfer events.</title>
        <authorList>
            <person name="Petersen C."/>
            <person name="Sorensen T."/>
            <person name="Nielsen M.R."/>
            <person name="Sondergaard T.E."/>
            <person name="Sorensen J.L."/>
            <person name="Fitzpatrick D.A."/>
            <person name="Frisvad J.C."/>
            <person name="Nielsen K.L."/>
        </authorList>
    </citation>
    <scope>NUCLEOTIDE SEQUENCE</scope>
    <source>
        <strain evidence="4">IBT 29495</strain>
    </source>
</reference>